<reference evidence="2" key="1">
    <citation type="submission" date="2011-04" db="EMBL/GenBank/DDBJ databases">
        <title>Evolution of plant cell wall degrading machinery underlies the functional diversity of forest fungi.</title>
        <authorList>
            <consortium name="US DOE Joint Genome Institute (JGI-PGF)"/>
            <person name="Eastwood D.C."/>
            <person name="Floudas D."/>
            <person name="Binder M."/>
            <person name="Majcherczyk A."/>
            <person name="Schneider P."/>
            <person name="Aerts A."/>
            <person name="Asiegbu F.O."/>
            <person name="Baker S.E."/>
            <person name="Barry K."/>
            <person name="Bendiksby M."/>
            <person name="Blumentritt M."/>
            <person name="Coutinho P.M."/>
            <person name="Cullen D."/>
            <person name="Cullen D."/>
            <person name="Gathman A."/>
            <person name="Goodell B."/>
            <person name="Henrissat B."/>
            <person name="Ihrmark K."/>
            <person name="Kauserud H."/>
            <person name="Kohler A."/>
            <person name="LaButti K."/>
            <person name="Lapidus A."/>
            <person name="Lavin J.L."/>
            <person name="Lee Y.-H."/>
            <person name="Lindquist E."/>
            <person name="Lilly W."/>
            <person name="Lucas S."/>
            <person name="Morin E."/>
            <person name="Murat C."/>
            <person name="Oguiza J.A."/>
            <person name="Park J."/>
            <person name="Pisabarro A.G."/>
            <person name="Riley R."/>
            <person name="Rosling A."/>
            <person name="Salamov A."/>
            <person name="Schmidt O."/>
            <person name="Schmutz J."/>
            <person name="Skrede I."/>
            <person name="Stenlid J."/>
            <person name="Wiebenga A."/>
            <person name="Xie X."/>
            <person name="Kues U."/>
            <person name="Hibbett D.S."/>
            <person name="Hoffmeister D."/>
            <person name="Hogberg N."/>
            <person name="Martin F."/>
            <person name="Grigoriev I.V."/>
            <person name="Watkinson S.C."/>
        </authorList>
    </citation>
    <scope>NUCLEOTIDE SEQUENCE</scope>
    <source>
        <strain evidence="2">S7.9</strain>
    </source>
</reference>
<dbReference type="OrthoDB" id="10266325at2759"/>
<evidence type="ECO:0000313" key="2">
    <source>
        <dbReference type="EMBL" id="EGO22035.1"/>
    </source>
</evidence>
<protein>
    <recommendedName>
        <fullName evidence="1">Tse2 ADP-ribosyltransferase toxin domain-containing protein</fullName>
    </recommendedName>
</protein>
<evidence type="ECO:0000259" key="1">
    <source>
        <dbReference type="Pfam" id="PF18648"/>
    </source>
</evidence>
<feature type="domain" description="Tse2 ADP-ribosyltransferase toxin" evidence="1">
    <location>
        <begin position="33"/>
        <end position="112"/>
    </location>
</feature>
<dbReference type="EMBL" id="GL945438">
    <property type="protein sequence ID" value="EGO22035.1"/>
    <property type="molecule type" value="Genomic_DNA"/>
</dbReference>
<sequence>MAYHSSPLLSLLAAQYHYSTKRGLVYAKHTLHARSDTHDNYLDAVDNGRPAANPHYLRISKGTAVPVSLTFDRERGARFTLQPSHSMSLAVLNETLTKFYAKAGVMVSPEEWLGKNPYHEASFDHTEEWMNM</sequence>
<organism>
    <name type="scientific">Serpula lacrymans var. lacrymans (strain S7.9)</name>
    <name type="common">Dry rot fungus</name>
    <dbReference type="NCBI Taxonomy" id="578457"/>
    <lineage>
        <taxon>Eukaryota</taxon>
        <taxon>Fungi</taxon>
        <taxon>Dikarya</taxon>
        <taxon>Basidiomycota</taxon>
        <taxon>Agaricomycotina</taxon>
        <taxon>Agaricomycetes</taxon>
        <taxon>Agaricomycetidae</taxon>
        <taxon>Boletales</taxon>
        <taxon>Coniophorineae</taxon>
        <taxon>Serpulaceae</taxon>
        <taxon>Serpula</taxon>
    </lineage>
</organism>
<accession>F8P5Z8</accession>
<dbReference type="HOGENOM" id="CLU_1918354_0_0_1"/>
<dbReference type="Pfam" id="PF18648">
    <property type="entry name" value="ADPRTs_Tse2"/>
    <property type="match status" value="1"/>
</dbReference>
<dbReference type="RefSeq" id="XP_007321821.1">
    <property type="nucleotide sequence ID" value="XM_007321759.1"/>
</dbReference>
<dbReference type="AlphaFoldDB" id="F8P5Z8"/>
<gene>
    <name evidence="2" type="ORF">SERLADRAFT_441258</name>
</gene>
<proteinExistence type="predicted"/>
<dbReference type="GeneID" id="18815519"/>
<dbReference type="InterPro" id="IPR041018">
    <property type="entry name" value="ADPRTs_Tse2"/>
</dbReference>
<dbReference type="Proteomes" id="UP000008064">
    <property type="component" value="Unassembled WGS sequence"/>
</dbReference>
<dbReference type="KEGG" id="sla:SERLADRAFT_441258"/>
<name>F8P5Z8_SERL9</name>